<evidence type="ECO:0000313" key="2">
    <source>
        <dbReference type="Proteomes" id="UP001500280"/>
    </source>
</evidence>
<dbReference type="Proteomes" id="UP001500280">
    <property type="component" value="Unassembled WGS sequence"/>
</dbReference>
<dbReference type="EMBL" id="BAAANF010000009">
    <property type="protein sequence ID" value="GAA1683473.1"/>
    <property type="molecule type" value="Genomic_DNA"/>
</dbReference>
<reference evidence="1 2" key="1">
    <citation type="journal article" date="2019" name="Int. J. Syst. Evol. Microbiol.">
        <title>The Global Catalogue of Microorganisms (GCM) 10K type strain sequencing project: providing services to taxonomists for standard genome sequencing and annotation.</title>
        <authorList>
            <consortium name="The Broad Institute Genomics Platform"/>
            <consortium name="The Broad Institute Genome Sequencing Center for Infectious Disease"/>
            <person name="Wu L."/>
            <person name="Ma J."/>
        </authorList>
    </citation>
    <scope>NUCLEOTIDE SEQUENCE [LARGE SCALE GENOMIC DNA]</scope>
    <source>
        <strain evidence="1 2">JCM 14307</strain>
    </source>
</reference>
<gene>
    <name evidence="1" type="ORF">GCM10009745_29830</name>
</gene>
<keyword evidence="2" id="KW-1185">Reference proteome</keyword>
<evidence type="ECO:0000313" key="1">
    <source>
        <dbReference type="EMBL" id="GAA1683473.1"/>
    </source>
</evidence>
<proteinExistence type="predicted"/>
<protein>
    <submittedName>
        <fullName evidence="1">Abi family protein</fullName>
    </submittedName>
</protein>
<comment type="caution">
    <text evidence="1">The sequence shown here is derived from an EMBL/GenBank/DDBJ whole genome shotgun (WGS) entry which is preliminary data.</text>
</comment>
<name>A0ABN2H8N1_9ACTN</name>
<accession>A0ABN2H8N1</accession>
<organism evidence="1 2">
    <name type="scientific">Kribbella yunnanensis</name>
    <dbReference type="NCBI Taxonomy" id="190194"/>
    <lineage>
        <taxon>Bacteria</taxon>
        <taxon>Bacillati</taxon>
        <taxon>Actinomycetota</taxon>
        <taxon>Actinomycetes</taxon>
        <taxon>Propionibacteriales</taxon>
        <taxon>Kribbellaceae</taxon>
        <taxon>Kribbella</taxon>
    </lineage>
</organism>
<sequence length="223" mass="25513">MNSEYRLQPQTPRRLPWTLESLLSEARLGPYLLATDGSLTGAHHLYHWNAQVSAAFQEVLHYVEVGLRNAMDGQLASWATALGAELPWYRDLRVPLTPPTRRKVEVARSNAARGGQSELHGKVVAELMLGFWWSLLSDEYNRRLWQPCLQHAFDGPVRRARLHSELNELRRLRNRIAHHEPIHGWDLAAEHARVLDVAGRISPRLSERIETVSRVPAVLLERP</sequence>